<comment type="caution">
    <text evidence="1">The sequence shown here is derived from an EMBL/GenBank/DDBJ whole genome shotgun (WGS) entry which is preliminary data.</text>
</comment>
<accession>A0AAQ4EJJ1</accession>
<gene>
    <name evidence="1" type="ORF">V5799_010553</name>
</gene>
<proteinExistence type="predicted"/>
<evidence type="ECO:0000313" key="2">
    <source>
        <dbReference type="Proteomes" id="UP001321473"/>
    </source>
</evidence>
<name>A0AAQ4EJJ1_AMBAM</name>
<sequence>MWEISPSGGVVCIEFSEVFGRTKGVHLEYDLYHVTEAKVPEHLPLPNADSFRLQRKDSDKAIWGERHGACCSSPVGAV</sequence>
<keyword evidence="2" id="KW-1185">Reference proteome</keyword>
<evidence type="ECO:0000313" key="1">
    <source>
        <dbReference type="EMBL" id="KAK8774912.1"/>
    </source>
</evidence>
<dbReference type="AlphaFoldDB" id="A0AAQ4EJJ1"/>
<dbReference type="EMBL" id="JARKHS020014842">
    <property type="protein sequence ID" value="KAK8774912.1"/>
    <property type="molecule type" value="Genomic_DNA"/>
</dbReference>
<protein>
    <submittedName>
        <fullName evidence="1">Uncharacterized protein</fullName>
    </submittedName>
</protein>
<organism evidence="1 2">
    <name type="scientific">Amblyomma americanum</name>
    <name type="common">Lone star tick</name>
    <dbReference type="NCBI Taxonomy" id="6943"/>
    <lineage>
        <taxon>Eukaryota</taxon>
        <taxon>Metazoa</taxon>
        <taxon>Ecdysozoa</taxon>
        <taxon>Arthropoda</taxon>
        <taxon>Chelicerata</taxon>
        <taxon>Arachnida</taxon>
        <taxon>Acari</taxon>
        <taxon>Parasitiformes</taxon>
        <taxon>Ixodida</taxon>
        <taxon>Ixodoidea</taxon>
        <taxon>Ixodidae</taxon>
        <taxon>Amblyomminae</taxon>
        <taxon>Amblyomma</taxon>
    </lineage>
</organism>
<reference evidence="1 2" key="1">
    <citation type="journal article" date="2023" name="Arcadia Sci">
        <title>De novo assembly of a long-read Amblyomma americanum tick genome.</title>
        <authorList>
            <person name="Chou S."/>
            <person name="Poskanzer K.E."/>
            <person name="Rollins M."/>
            <person name="Thuy-Boun P.S."/>
        </authorList>
    </citation>
    <scope>NUCLEOTIDE SEQUENCE [LARGE SCALE GENOMIC DNA]</scope>
    <source>
        <strain evidence="1">F_SG_1</strain>
        <tissue evidence="1">Salivary glands</tissue>
    </source>
</reference>
<dbReference type="Proteomes" id="UP001321473">
    <property type="component" value="Unassembled WGS sequence"/>
</dbReference>